<gene>
    <name evidence="2" type="ORF">KQ248_07405</name>
</gene>
<dbReference type="Pfam" id="PF13692">
    <property type="entry name" value="Glyco_trans_1_4"/>
    <property type="match status" value="2"/>
</dbReference>
<name>A0ABX8IZ48_9GAMM</name>
<dbReference type="GO" id="GO:0016757">
    <property type="term" value="F:glycosyltransferase activity"/>
    <property type="evidence" value="ECO:0007669"/>
    <property type="project" value="UniProtKB-KW"/>
</dbReference>
<accession>A0ABX8IZ48</accession>
<keyword evidence="2" id="KW-0328">Glycosyltransferase</keyword>
<dbReference type="EC" id="2.4.-.-" evidence="2"/>
<reference evidence="2 3" key="1">
    <citation type="submission" date="2021-06" db="EMBL/GenBank/DDBJ databases">
        <title>Microbial metabolic specificity influences pelagic lipid remineralization.</title>
        <authorList>
            <person name="Behrendt L."/>
            <person name="Hunter J.E."/>
            <person name="Alcolombri U."/>
            <person name="Smriga S."/>
            <person name="Mincer T."/>
            <person name="Lowenstein D.P."/>
            <person name="Peaudecerf F.J."/>
            <person name="Fernandez V.I."/>
            <person name="Fredricks H."/>
            <person name="Almblad H."/>
            <person name="Harrison J.J."/>
            <person name="Stocker R."/>
            <person name="Van Mooy B.A.S."/>
        </authorList>
    </citation>
    <scope>NUCLEOTIDE SEQUENCE [LARGE SCALE GENOMIC DNA]</scope>
    <source>
        <strain evidence="2 3">A252</strain>
    </source>
</reference>
<dbReference type="RefSeq" id="WP_216707090.1">
    <property type="nucleotide sequence ID" value="NZ_CP076683.1"/>
</dbReference>
<dbReference type="EMBL" id="CP076683">
    <property type="protein sequence ID" value="QWV18481.1"/>
    <property type="molecule type" value="Genomic_DNA"/>
</dbReference>
<protein>
    <submittedName>
        <fullName evidence="2">Glycosyltransferase</fullName>
        <ecNumber evidence="2">2.4.-.-</ecNumber>
    </submittedName>
</protein>
<proteinExistence type="predicted"/>
<dbReference type="PANTHER" id="PTHR46401">
    <property type="entry name" value="GLYCOSYLTRANSFERASE WBBK-RELATED"/>
    <property type="match status" value="1"/>
</dbReference>
<dbReference type="PANTHER" id="PTHR46401:SF2">
    <property type="entry name" value="GLYCOSYLTRANSFERASE WBBK-RELATED"/>
    <property type="match status" value="1"/>
</dbReference>
<organism evidence="2 3">
    <name type="scientific">Stutzerimonas zhaodongensis</name>
    <dbReference type="NCBI Taxonomy" id="1176257"/>
    <lineage>
        <taxon>Bacteria</taxon>
        <taxon>Pseudomonadati</taxon>
        <taxon>Pseudomonadota</taxon>
        <taxon>Gammaproteobacteria</taxon>
        <taxon>Pseudomonadales</taxon>
        <taxon>Pseudomonadaceae</taxon>
        <taxon>Stutzerimonas</taxon>
    </lineage>
</organism>
<keyword evidence="3" id="KW-1185">Reference proteome</keyword>
<evidence type="ECO:0000256" key="1">
    <source>
        <dbReference type="ARBA" id="ARBA00022679"/>
    </source>
</evidence>
<evidence type="ECO:0000313" key="2">
    <source>
        <dbReference type="EMBL" id="QWV18481.1"/>
    </source>
</evidence>
<keyword evidence="1 2" id="KW-0808">Transferase</keyword>
<evidence type="ECO:0000313" key="3">
    <source>
        <dbReference type="Proteomes" id="UP000683436"/>
    </source>
</evidence>
<dbReference type="Proteomes" id="UP000683436">
    <property type="component" value="Chromosome"/>
</dbReference>
<sequence length="950" mass="104072">MHLIICNERLLFRFGVDRVLLLLAQGLKARGWQVTFIAQRLDRQVLERIGGNILQPDPHTGPYLDLDTATAEWLAGQRKAFAPDRHPPQGTVALIGGWPFYGSIPLFRQWGIPVVALDCGGVPFDNLQGPAREVQERLRSLRREYLPEAQVVTPISDFIARTQSQPDAGAQARICTIHLGADHLDQSADAILWSSDANRDDSSTSQGPFILNLGRWETGNYKNSESLFPLARHILQAHPEARIGVLASAEELQLPDDLQACFVPLGHPDDAALARLMARADLGLSVSLWEGFNLPLAEMQRLYRPVLAYRLGAHPEVAAHPDQLCDTAEQMAERALAVLDGQLLQGDGWRQAVDRFRERFTWSRTVEAYVELLGSLGPIRDLPAPRLVVDASACLRDPANTGVARVVRSLSRKLQALGQPLFVAWDEQAACYVLPTEDEYRNLGAYGGPEPNPKHYRLPRSLPGRRLALAAIGQSLQDAWLLQGEIVFERQGPERRQQARALGMKVAAIFYDAIPVTHPQYVADLAIRDNHAAYMNGLAQCDRVLPISPDAGRNLLAHWSREGITPHAVVEPCWIPGELTGAPRAGNPPAVPAPGQALRLLCVSTLEPRKNHRTLLAALRLLDERYPQLDWQLDLVGNRYAGAQWIADEVSQASADDSRIVWHGVVDDGRLNQLYANAHLTIYPSLVEGYGMPIVESLWHARPCLCHSEGVMAELAADGGCHTLDMNDPAALADAIAVVASDALYYTRLAEQAVSRPILTWRSYARALLGQLAGHARAPAQLPEHWQHLLVPEGLELADSPAQVAFAALLIRHAPVSAVLLADQPDWLKALVVRRVSQAWWLETSATLTPGSVEVRDGLSCLALPTDTGFSLLAAELARTGRAPGLIVLGEGLPDLAATLDVVRRARASLDEGVLVCAPADAPVEAFSTVGLKRCIRLPEMTGYRFEATR</sequence>